<name>B0NV75_BACSE</name>
<reference evidence="2 3" key="2">
    <citation type="submission" date="2007-11" db="EMBL/GenBank/DDBJ databases">
        <authorList>
            <person name="Fulton L."/>
            <person name="Clifton S."/>
            <person name="Fulton B."/>
            <person name="Xu J."/>
            <person name="Minx P."/>
            <person name="Pepin K.H."/>
            <person name="Johnson M."/>
            <person name="Thiruvilangam P."/>
            <person name="Bhonagiri V."/>
            <person name="Nash W.E."/>
            <person name="Mardis E.R."/>
            <person name="Wilson R.K."/>
        </authorList>
    </citation>
    <scope>NUCLEOTIDE SEQUENCE [LARGE SCALE GENOMIC DNA]</scope>
    <source>
        <strain evidence="2 3">ATCC 43183</strain>
    </source>
</reference>
<organism evidence="2 3">
    <name type="scientific">Bacteroides stercoris ATCC 43183</name>
    <dbReference type="NCBI Taxonomy" id="449673"/>
    <lineage>
        <taxon>Bacteria</taxon>
        <taxon>Pseudomonadati</taxon>
        <taxon>Bacteroidota</taxon>
        <taxon>Bacteroidia</taxon>
        <taxon>Bacteroidales</taxon>
        <taxon>Bacteroidaceae</taxon>
        <taxon>Bacteroides</taxon>
    </lineage>
</organism>
<accession>B0NV75</accession>
<protein>
    <submittedName>
        <fullName evidence="2">Uncharacterized protein</fullName>
    </submittedName>
</protein>
<dbReference type="AlphaFoldDB" id="B0NV75"/>
<evidence type="ECO:0000256" key="1">
    <source>
        <dbReference type="SAM" id="Phobius"/>
    </source>
</evidence>
<evidence type="ECO:0000313" key="2">
    <source>
        <dbReference type="EMBL" id="EDS14267.1"/>
    </source>
</evidence>
<keyword evidence="1" id="KW-1133">Transmembrane helix</keyword>
<dbReference type="EMBL" id="ABFZ02000022">
    <property type="protein sequence ID" value="EDS14267.1"/>
    <property type="molecule type" value="Genomic_DNA"/>
</dbReference>
<comment type="caution">
    <text evidence="2">The sequence shown here is derived from an EMBL/GenBank/DDBJ whole genome shotgun (WGS) entry which is preliminary data.</text>
</comment>
<reference evidence="2 3" key="1">
    <citation type="submission" date="2007-11" db="EMBL/GenBank/DDBJ databases">
        <title>Draft genome sequence of Bacteroides stercoris(ATCC 43183).</title>
        <authorList>
            <person name="Sudarsanam P."/>
            <person name="Ley R."/>
            <person name="Guruge J."/>
            <person name="Turnbaugh P.J."/>
            <person name="Mahowald M."/>
            <person name="Liep D."/>
            <person name="Gordon J."/>
        </authorList>
    </citation>
    <scope>NUCLEOTIDE SEQUENCE [LARGE SCALE GENOMIC DNA]</scope>
    <source>
        <strain evidence="2 3">ATCC 43183</strain>
    </source>
</reference>
<dbReference type="HOGENOM" id="CLU_3058729_0_0_10"/>
<evidence type="ECO:0000313" key="3">
    <source>
        <dbReference type="Proteomes" id="UP000004713"/>
    </source>
</evidence>
<keyword evidence="1" id="KW-0812">Transmembrane</keyword>
<keyword evidence="1" id="KW-0472">Membrane</keyword>
<dbReference type="Proteomes" id="UP000004713">
    <property type="component" value="Unassembled WGS sequence"/>
</dbReference>
<feature type="transmembrane region" description="Helical" evidence="1">
    <location>
        <begin position="12"/>
        <end position="29"/>
    </location>
</feature>
<sequence>MRCSRLGSSGVAFAHVLSLFLIFLCKISFTSVKTKQKKRIFVLKERKLYYGNT</sequence>
<gene>
    <name evidence="2" type="ORF">BACSTE_03413</name>
</gene>
<proteinExistence type="predicted"/>